<keyword evidence="3" id="KW-0175">Coiled coil</keyword>
<dbReference type="InterPro" id="IPR000048">
    <property type="entry name" value="IQ_motif_EF-hand-BS"/>
</dbReference>
<accession>A0A6P7Z065</accession>
<feature type="region of interest" description="Disordered" evidence="4">
    <location>
        <begin position="333"/>
        <end position="369"/>
    </location>
</feature>
<dbReference type="InterPro" id="IPR025875">
    <property type="entry name" value="Leu-rich_rpt_4"/>
</dbReference>
<dbReference type="Pfam" id="PF12799">
    <property type="entry name" value="LRR_4"/>
    <property type="match status" value="1"/>
</dbReference>
<dbReference type="SMART" id="SM00365">
    <property type="entry name" value="LRR_SD22"/>
    <property type="match status" value="5"/>
</dbReference>
<evidence type="ECO:0000256" key="2">
    <source>
        <dbReference type="ARBA" id="ARBA00022737"/>
    </source>
</evidence>
<dbReference type="Gene3D" id="1.20.5.190">
    <property type="match status" value="1"/>
</dbReference>
<dbReference type="Proteomes" id="UP000515156">
    <property type="component" value="Chromosome 9"/>
</dbReference>
<keyword evidence="5" id="KW-1185">Reference proteome</keyword>
<feature type="region of interest" description="Disordered" evidence="4">
    <location>
        <begin position="398"/>
        <end position="434"/>
    </location>
</feature>
<dbReference type="InParanoid" id="A0A6P7Z065"/>
<evidence type="ECO:0000313" key="6">
    <source>
        <dbReference type="RefSeq" id="XP_030070603.1"/>
    </source>
</evidence>
<dbReference type="InterPro" id="IPR050836">
    <property type="entry name" value="SDS22/Internalin_LRR"/>
</dbReference>
<dbReference type="PANTHER" id="PTHR46652">
    <property type="entry name" value="LEUCINE-RICH REPEAT AND IQ DOMAIN-CONTAINING PROTEIN 1-RELATED"/>
    <property type="match status" value="1"/>
</dbReference>
<feature type="compositionally biased region" description="Basic and acidic residues" evidence="4">
    <location>
        <begin position="1543"/>
        <end position="1554"/>
    </location>
</feature>
<dbReference type="InterPro" id="IPR001611">
    <property type="entry name" value="Leu-rich_rpt"/>
</dbReference>
<dbReference type="OrthoDB" id="266138at2759"/>
<dbReference type="Gene3D" id="3.80.10.10">
    <property type="entry name" value="Ribonuclease Inhibitor"/>
    <property type="match status" value="2"/>
</dbReference>
<gene>
    <name evidence="6" type="primary">LRRIQ1</name>
</gene>
<dbReference type="GeneID" id="115477695"/>
<evidence type="ECO:0000256" key="1">
    <source>
        <dbReference type="ARBA" id="ARBA00022614"/>
    </source>
</evidence>
<dbReference type="SUPFAM" id="SSF52058">
    <property type="entry name" value="L domain-like"/>
    <property type="match status" value="1"/>
</dbReference>
<feature type="region of interest" description="Disordered" evidence="4">
    <location>
        <begin position="1511"/>
        <end position="1572"/>
    </location>
</feature>
<dbReference type="Pfam" id="PF00612">
    <property type="entry name" value="IQ"/>
    <property type="match status" value="2"/>
</dbReference>
<dbReference type="SMART" id="SM00015">
    <property type="entry name" value="IQ"/>
    <property type="match status" value="3"/>
</dbReference>
<organism evidence="5 6">
    <name type="scientific">Microcaecilia unicolor</name>
    <dbReference type="NCBI Taxonomy" id="1415580"/>
    <lineage>
        <taxon>Eukaryota</taxon>
        <taxon>Metazoa</taxon>
        <taxon>Chordata</taxon>
        <taxon>Craniata</taxon>
        <taxon>Vertebrata</taxon>
        <taxon>Euteleostomi</taxon>
        <taxon>Amphibia</taxon>
        <taxon>Gymnophiona</taxon>
        <taxon>Siphonopidae</taxon>
        <taxon>Microcaecilia</taxon>
    </lineage>
</organism>
<keyword evidence="2" id="KW-0677">Repeat</keyword>
<dbReference type="KEGG" id="muo:115477695"/>
<dbReference type="CTD" id="84125"/>
<dbReference type="InterPro" id="IPR032675">
    <property type="entry name" value="LRR_dom_sf"/>
</dbReference>
<dbReference type="PROSITE" id="PS50096">
    <property type="entry name" value="IQ"/>
    <property type="match status" value="2"/>
</dbReference>
<dbReference type="PANTHER" id="PTHR46652:SF7">
    <property type="entry name" value="LEUCINE-RICH REPEAT AND IQ DOMAIN-CONTAINING PROTEIN 1"/>
    <property type="match status" value="1"/>
</dbReference>
<sequence>MEGELALEEEIELALGQVSVNSLEGESEEEEGRSSAEAVPDELPESILCCLQRIKSRTEHVEKFILQDLDDSETWLSNSCVKDSYQKTDPLDDLAAENNEDPEIFKNRILAEIEEQDGKDQVMHLTSDGHVKNFHPDDHIRAAFEQNLSERGGITLNLDYFELEELCLHQLQLWEEKQKKLDDEERSKLKTEQDKLEKEQERRQLWHTEFESEQKRLELIHLQQQATLEEELKKEQEMFEKELKEHEELINRLQLTMQEERKAFEEQKKREMEILEEQQCKAATKIQTKLRAFLVFRKYAPILKMRIEEMKKKREIQQKLERERKEMEEKIKRKLAENRQREKEKKLKAEKEKKKQDQQERQECLKQEMRRMDYEKKKEEERMRLEREKQLKLNELKKQKEEMERNLQQDYRHKPKKVSEENNLKKKNEEEGKVVKEQKVCDRKKREEETNGENVQNEGKQLDLITQETLDIENKEKIKWAQASNEEEIKLNAVQNKKVCSGSQSTPRIYLQNITINSKIKENVLKSSESIINFGTDNQIPKREDSIGGSCDIVDDQPNNMDILTVKMQSVKQESTEDKSRNANLLPLSQTNAEFLIKKDQEKISKNWENVDDAFQLSASRLTLPDHIETKRLAWMKNCNPWSKTFKEHQRKKVINRSKPRRSSAASRMPPISAEIILQTGHWNTVQQVTTVTLVDLPGCSLSTLSECTRLQSLSLRRCGLTALEGLGNCKDLKYIDVQENNIQAVNCEDLENLCILLLDSNQLSSIHGLNSCHNLRNLQLSHNKITRIGGLESLKCLQRLVVDHNQLITTKGLEATSTLMYLDCSYNHLTELEGVRNCGLLQTLKLHGNNLSKPPNLENQVLLRELHLDDNSVSSLEILSSCWLPLLQILSASQNRLTQLAPLCAFVSLEKVDMSNNCLSDLKNAAMCFDGCWSLSELSLTGNPFLQEEGWRCSLYKLLPKLKILNGENLSSEECSKERIQYKGPEDFLAFCQAQLKDHDLLLKRRDSELERACSLVDASQIHCLYFAASMKLAHEHRYAHEYGDLSINARAEPEAQRDDLKPALTDSLQHNNSFITGVNENKQDTSARQITAGQTQSVLINSCIDPEEKKQQYTKEQMGVKYNISHHRETENNITLRNWQETRGTTENCVSNVEQKCQLTENKSEKLHKAATVIQSAWRNHCLTRKQISPAKKAKDPYIDSQECKEKAATLIQAVWKGFLLRQKLARALAAVQKDEFEEELEEVDLEDLKFDEAALDHWLTLDSSSFPSKTSLLANQLQQPKDPKQALTSDVETLSLPWNPRQAWQYSEIAETGNALPPDKAQPGSWSEKRTLSRLSDMKPISECSLRSEKEEQISVEWGFKDISTAQLMLKRAHKMKSKTTKKRMLLDPAVRLALFKNNENKHAPLKPSKKKEPNRVEYFKGKEEEFSRFDNAQEEKLERSRELTYQWLHTQVGDYETSSSRVMKCSHFLPELDPDVLNGGRVQLVTSLIGKDAMDVELVSLVSGSSSTQGREKVEVHKNSAGSSHKDTPVPMRTSSKPLQKERISFRDNPVRFSGGWGGGKKRTKSFK</sequence>
<feature type="region of interest" description="Disordered" evidence="4">
    <location>
        <begin position="17"/>
        <end position="40"/>
    </location>
</feature>
<keyword evidence="1" id="KW-0433">Leucine-rich repeat</keyword>
<dbReference type="RefSeq" id="XP_030070603.1">
    <property type="nucleotide sequence ID" value="XM_030214743.1"/>
</dbReference>
<reference evidence="6" key="1">
    <citation type="submission" date="2025-08" db="UniProtKB">
        <authorList>
            <consortium name="RefSeq"/>
        </authorList>
    </citation>
    <scope>IDENTIFICATION</scope>
</reference>
<protein>
    <submittedName>
        <fullName evidence="6">Leucine-rich repeat and IQ domain-containing protein 1 isoform X1</fullName>
    </submittedName>
</protein>
<proteinExistence type="predicted"/>
<evidence type="ECO:0000256" key="4">
    <source>
        <dbReference type="SAM" id="MobiDB-lite"/>
    </source>
</evidence>
<evidence type="ECO:0000256" key="3">
    <source>
        <dbReference type="SAM" id="Coils"/>
    </source>
</evidence>
<dbReference type="CDD" id="cd23767">
    <property type="entry name" value="IQCD"/>
    <property type="match status" value="2"/>
</dbReference>
<evidence type="ECO:0000313" key="5">
    <source>
        <dbReference type="Proteomes" id="UP000515156"/>
    </source>
</evidence>
<dbReference type="PROSITE" id="PS51450">
    <property type="entry name" value="LRR"/>
    <property type="match status" value="4"/>
</dbReference>
<feature type="coiled-coil region" evidence="3">
    <location>
        <begin position="179"/>
        <end position="281"/>
    </location>
</feature>
<feature type="compositionally biased region" description="Basic and acidic residues" evidence="4">
    <location>
        <begin position="1514"/>
        <end position="1532"/>
    </location>
</feature>
<name>A0A6P7Z065_9AMPH</name>
<dbReference type="FunCoup" id="A0A6P7Z065">
    <property type="interactions" value="28"/>
</dbReference>
<dbReference type="FunFam" id="3.80.10.10:FF:001142">
    <property type="entry name" value="Leucine-rich repeats and IQ motif containing 1"/>
    <property type="match status" value="1"/>
</dbReference>